<organism evidence="1 2">
    <name type="scientific">Rhizoctonia solani</name>
    <dbReference type="NCBI Taxonomy" id="456999"/>
    <lineage>
        <taxon>Eukaryota</taxon>
        <taxon>Fungi</taxon>
        <taxon>Dikarya</taxon>
        <taxon>Basidiomycota</taxon>
        <taxon>Agaricomycotina</taxon>
        <taxon>Agaricomycetes</taxon>
        <taxon>Cantharellales</taxon>
        <taxon>Ceratobasidiaceae</taxon>
        <taxon>Rhizoctonia</taxon>
    </lineage>
</organism>
<proteinExistence type="predicted"/>
<gene>
    <name evidence="1" type="ORF">RDB_LOCUS25674</name>
</gene>
<sequence length="369" mass="41755">MPRTHQVKARWGLPLDHYLPIFTSTHSRPDNAVFSIEDGYKAITKLCSLAGESEQRKQNAIANSIVLLELQAILNLAASPEPHFHAFLRPSLISACITLLKISTQSGLPSLLSHEYGLLTFQILKITLGLCIIDRTYGLEVMTGTMTLGMVSASERFRELSVHTSRSLDIHIKDHTCDQMLGWTETAVHPPATPLVSPPEVAVVLNLLYEDRQHFLKVFMLLPPLTRHILRSSGDVAAGSLYEILWRYFLIVPTDQLPVHIAAYHDVNGMLNSRSRNTDDHNLEDSRLLLRAFIQRFSPSDRPLMDIKTFINIQILVLPFMKPGCEDLAPLIFETSVHQLWIFLRESCWNGGKDGFISDVIIIFEHLRY</sequence>
<dbReference type="Proteomes" id="UP000663850">
    <property type="component" value="Unassembled WGS sequence"/>
</dbReference>
<reference evidence="1" key="1">
    <citation type="submission" date="2021-01" db="EMBL/GenBank/DDBJ databases">
        <authorList>
            <person name="Kaushik A."/>
        </authorList>
    </citation>
    <scope>NUCLEOTIDE SEQUENCE</scope>
    <source>
        <strain evidence="1">Type strain: AG8-Rh-89/</strain>
    </source>
</reference>
<name>A0A8H2XV82_9AGAM</name>
<dbReference type="AlphaFoldDB" id="A0A8H2XV82"/>
<protein>
    <submittedName>
        <fullName evidence="1">Uncharacterized protein</fullName>
    </submittedName>
</protein>
<evidence type="ECO:0000313" key="2">
    <source>
        <dbReference type="Proteomes" id="UP000663850"/>
    </source>
</evidence>
<evidence type="ECO:0000313" key="1">
    <source>
        <dbReference type="EMBL" id="CAE6437368.1"/>
    </source>
</evidence>
<dbReference type="EMBL" id="CAJMWZ010001509">
    <property type="protein sequence ID" value="CAE6437368.1"/>
    <property type="molecule type" value="Genomic_DNA"/>
</dbReference>
<accession>A0A8H2XV82</accession>
<comment type="caution">
    <text evidence="1">The sequence shown here is derived from an EMBL/GenBank/DDBJ whole genome shotgun (WGS) entry which is preliminary data.</text>
</comment>